<evidence type="ECO:0000313" key="9">
    <source>
        <dbReference type="EMBL" id="KAI1513100.1"/>
    </source>
</evidence>
<dbReference type="Pfam" id="PF20684">
    <property type="entry name" value="Fung_rhodopsin"/>
    <property type="match status" value="1"/>
</dbReference>
<reference evidence="10" key="1">
    <citation type="journal article" date="2022" name="Microb. Genom.">
        <title>A global pangenome for the wheat fungal pathogen Pyrenophora tritici-repentis and prediction of effector protein structural homology.</title>
        <authorList>
            <person name="Moolhuijzen P.M."/>
            <person name="See P.T."/>
            <person name="Shi G."/>
            <person name="Powell H.R."/>
            <person name="Cockram J."/>
            <person name="Jorgensen L.N."/>
            <person name="Benslimane H."/>
            <person name="Strelkov S.E."/>
            <person name="Turner J."/>
            <person name="Liu Z."/>
            <person name="Moffat C.S."/>
        </authorList>
    </citation>
    <scope>NUCLEOTIDE SEQUENCE [LARGE SCALE GENOMIC DNA]</scope>
</reference>
<gene>
    <name evidence="9" type="ORF">Ptr86124_008120</name>
</gene>
<dbReference type="OrthoDB" id="3648173at2759"/>
<dbReference type="OMA" id="NWGYDRK"/>
<dbReference type="Proteomes" id="UP000249757">
    <property type="component" value="Unassembled WGS sequence"/>
</dbReference>
<evidence type="ECO:0000256" key="4">
    <source>
        <dbReference type="ARBA" id="ARBA00023136"/>
    </source>
</evidence>
<dbReference type="InterPro" id="IPR049326">
    <property type="entry name" value="Rhodopsin_dom_fungi"/>
</dbReference>
<keyword evidence="3 7" id="KW-1133">Transmembrane helix</keyword>
<protein>
    <recommendedName>
        <fullName evidence="8">Rhodopsin domain-containing protein</fullName>
    </recommendedName>
</protein>
<proteinExistence type="inferred from homology"/>
<dbReference type="GO" id="GO:0016020">
    <property type="term" value="C:membrane"/>
    <property type="evidence" value="ECO:0007669"/>
    <property type="project" value="UniProtKB-SubCell"/>
</dbReference>
<evidence type="ECO:0000256" key="3">
    <source>
        <dbReference type="ARBA" id="ARBA00022989"/>
    </source>
</evidence>
<feature type="compositionally biased region" description="Basic and acidic residues" evidence="6">
    <location>
        <begin position="212"/>
        <end position="228"/>
    </location>
</feature>
<keyword evidence="4 7" id="KW-0472">Membrane</keyword>
<feature type="transmembrane region" description="Helical" evidence="7">
    <location>
        <begin position="49"/>
        <end position="74"/>
    </location>
</feature>
<dbReference type="PANTHER" id="PTHR33048:SF157">
    <property type="entry name" value="INTEGRAL MEMBRANE PROTEIN"/>
    <property type="match status" value="1"/>
</dbReference>
<evidence type="ECO:0000256" key="6">
    <source>
        <dbReference type="SAM" id="MobiDB-lite"/>
    </source>
</evidence>
<evidence type="ECO:0000256" key="5">
    <source>
        <dbReference type="ARBA" id="ARBA00038359"/>
    </source>
</evidence>
<dbReference type="InterPro" id="IPR052337">
    <property type="entry name" value="SAT4-like"/>
</dbReference>
<evidence type="ECO:0000256" key="7">
    <source>
        <dbReference type="SAM" id="Phobius"/>
    </source>
</evidence>
<feature type="domain" description="Rhodopsin" evidence="8">
    <location>
        <begin position="10"/>
        <end position="192"/>
    </location>
</feature>
<dbReference type="EMBL" id="NRDI02000010">
    <property type="protein sequence ID" value="KAI1513100.1"/>
    <property type="molecule type" value="Genomic_DNA"/>
</dbReference>
<dbReference type="PANTHER" id="PTHR33048">
    <property type="entry name" value="PTH11-LIKE INTEGRAL MEMBRANE PROTEIN (AFU_ORTHOLOGUE AFUA_5G11245)"/>
    <property type="match status" value="1"/>
</dbReference>
<feature type="transmembrane region" description="Helical" evidence="7">
    <location>
        <begin position="16"/>
        <end position="37"/>
    </location>
</feature>
<evidence type="ECO:0000256" key="2">
    <source>
        <dbReference type="ARBA" id="ARBA00022692"/>
    </source>
</evidence>
<feature type="transmembrane region" description="Helical" evidence="7">
    <location>
        <begin position="130"/>
        <end position="150"/>
    </location>
</feature>
<evidence type="ECO:0000313" key="10">
    <source>
        <dbReference type="Proteomes" id="UP000249757"/>
    </source>
</evidence>
<evidence type="ECO:0000256" key="1">
    <source>
        <dbReference type="ARBA" id="ARBA00004141"/>
    </source>
</evidence>
<dbReference type="AlphaFoldDB" id="A0A922SXM5"/>
<accession>A0A922SXM5</accession>
<evidence type="ECO:0000259" key="8">
    <source>
        <dbReference type="Pfam" id="PF20684"/>
    </source>
</evidence>
<feature type="transmembrane region" description="Helical" evidence="7">
    <location>
        <begin position="162"/>
        <end position="184"/>
    </location>
</feature>
<name>A0A922SXM5_9PLEO</name>
<sequence length="282" mass="30956">MAITNLATQHIFTRRLFYLLAATLTRLSILTYYLRIFPPSLSFLRPLSYILILLSLLHFIQVLTVLSLFCKDIALLWSSHWRSFHGSSCFSSLVYSYSAAIGDSVVDSLIFALPLPYVWQLSKLGLKKRLGLILVFGLGFVVCVVALLQIPVLRRREEDGEYFGGKVNVLVAVQICFGIVAASLPDLRGCIARGCFGKAGWGRGGDGSGSGRRAEARDVERGLSHDGEMSGGKKGFRRPDWMRTGIPASLMSTTTVTLHEGTRLSGVDSRDLVARPETAAVK</sequence>
<organism evidence="9 10">
    <name type="scientific">Pyrenophora tritici-repentis</name>
    <dbReference type="NCBI Taxonomy" id="45151"/>
    <lineage>
        <taxon>Eukaryota</taxon>
        <taxon>Fungi</taxon>
        <taxon>Dikarya</taxon>
        <taxon>Ascomycota</taxon>
        <taxon>Pezizomycotina</taxon>
        <taxon>Dothideomycetes</taxon>
        <taxon>Pleosporomycetidae</taxon>
        <taxon>Pleosporales</taxon>
        <taxon>Pleosporineae</taxon>
        <taxon>Pleosporaceae</taxon>
        <taxon>Pyrenophora</taxon>
    </lineage>
</organism>
<comment type="subcellular location">
    <subcellularLocation>
        <location evidence="1">Membrane</location>
        <topology evidence="1">Multi-pass membrane protein</topology>
    </subcellularLocation>
</comment>
<keyword evidence="2 7" id="KW-0812">Transmembrane</keyword>
<comment type="caution">
    <text evidence="9">The sequence shown here is derived from an EMBL/GenBank/DDBJ whole genome shotgun (WGS) entry which is preliminary data.</text>
</comment>
<comment type="similarity">
    <text evidence="5">Belongs to the SAT4 family.</text>
</comment>
<keyword evidence="10" id="KW-1185">Reference proteome</keyword>
<feature type="region of interest" description="Disordered" evidence="6">
    <location>
        <begin position="203"/>
        <end position="238"/>
    </location>
</feature>